<dbReference type="EMBL" id="RCHS01003884">
    <property type="protein sequence ID" value="RMX39054.1"/>
    <property type="molecule type" value="Genomic_DNA"/>
</dbReference>
<reference evidence="2 3" key="1">
    <citation type="journal article" date="2018" name="Sci. Rep.">
        <title>Comparative analysis of the Pocillopora damicornis genome highlights role of immune system in coral evolution.</title>
        <authorList>
            <person name="Cunning R."/>
            <person name="Bay R.A."/>
            <person name="Gillette P."/>
            <person name="Baker A.C."/>
            <person name="Traylor-Knowles N."/>
        </authorList>
    </citation>
    <scope>NUCLEOTIDE SEQUENCE [LARGE SCALE GENOMIC DNA]</scope>
    <source>
        <strain evidence="2">RSMAS</strain>
        <tissue evidence="2">Whole animal</tissue>
    </source>
</reference>
<organism evidence="2 3">
    <name type="scientific">Pocillopora damicornis</name>
    <name type="common">Cauliflower coral</name>
    <name type="synonym">Millepora damicornis</name>
    <dbReference type="NCBI Taxonomy" id="46731"/>
    <lineage>
        <taxon>Eukaryota</taxon>
        <taxon>Metazoa</taxon>
        <taxon>Cnidaria</taxon>
        <taxon>Anthozoa</taxon>
        <taxon>Hexacorallia</taxon>
        <taxon>Scleractinia</taxon>
        <taxon>Astrocoeniina</taxon>
        <taxon>Pocilloporidae</taxon>
        <taxon>Pocillopora</taxon>
    </lineage>
</organism>
<dbReference type="AlphaFoldDB" id="A0A3M6TCT3"/>
<dbReference type="Proteomes" id="UP000275408">
    <property type="component" value="Unassembled WGS sequence"/>
</dbReference>
<evidence type="ECO:0000313" key="3">
    <source>
        <dbReference type="Proteomes" id="UP000275408"/>
    </source>
</evidence>
<protein>
    <submittedName>
        <fullName evidence="2">Uncharacterized protein</fullName>
    </submittedName>
</protein>
<gene>
    <name evidence="2" type="ORF">pdam_00017608</name>
</gene>
<keyword evidence="3" id="KW-1185">Reference proteome</keyword>
<feature type="compositionally biased region" description="Basic residues" evidence="1">
    <location>
        <begin position="71"/>
        <end position="84"/>
    </location>
</feature>
<accession>A0A3M6TCT3</accession>
<feature type="compositionally biased region" description="Polar residues" evidence="1">
    <location>
        <begin position="49"/>
        <end position="61"/>
    </location>
</feature>
<name>A0A3M6TCT3_POCDA</name>
<evidence type="ECO:0000313" key="2">
    <source>
        <dbReference type="EMBL" id="RMX39054.1"/>
    </source>
</evidence>
<comment type="caution">
    <text evidence="2">The sequence shown here is derived from an EMBL/GenBank/DDBJ whole genome shotgun (WGS) entry which is preliminary data.</text>
</comment>
<dbReference type="STRING" id="46731.A0A3M6TCT3"/>
<sequence length="413" mass="47244">MAVYQQSSQENVIYNINISNCNIETLFIGDGNTVNTSSCRRRLDYPVQRTDSSSGTATQGIVNHDGEWTGTKRKQTKIRFPQRKHRANPKFSFRPISSKSEEDTSYGTEVLRTVSGESDRGFEISMKKFHSVLNNLHRLRDSGNFREFNSVADRVLLTNKGDDELEILILIEKSVVVSYQNDLEKAEMMVQEALDTLSKSKVKDEMFYFLVSMANLHLAGFYRRQNKHGNAHSKITIADQNSQRVNSRFLTALIFYEKASSLIKYISVLPYPSLRSKLVKQSKEHMRLCIAICIELDNDGIYIKKHLSGLLKLALLDLNCHTRPARHHPTSIQSITDAKTILEKVQKNYRNEISERQKIQFFVAKSDLNYRLGNLQAALRYANQALSLAETHGSSLEITAIKERQEDMDNGYY</sequence>
<feature type="region of interest" description="Disordered" evidence="1">
    <location>
        <begin position="47"/>
        <end position="84"/>
    </location>
</feature>
<dbReference type="OMA" id="DIRSAWY"/>
<proteinExistence type="predicted"/>
<dbReference type="OrthoDB" id="5980787at2759"/>
<evidence type="ECO:0000256" key="1">
    <source>
        <dbReference type="SAM" id="MobiDB-lite"/>
    </source>
</evidence>